<evidence type="ECO:0000256" key="1">
    <source>
        <dbReference type="ARBA" id="ARBA00004123"/>
    </source>
</evidence>
<dbReference type="PROSITE" id="PS50808">
    <property type="entry name" value="ZF_BED"/>
    <property type="match status" value="1"/>
</dbReference>
<evidence type="ECO:0000259" key="10">
    <source>
        <dbReference type="PROSITE" id="PS50808"/>
    </source>
</evidence>
<dbReference type="GO" id="GO:0005634">
    <property type="term" value="C:nucleus"/>
    <property type="evidence" value="ECO:0007669"/>
    <property type="project" value="UniProtKB-SubCell"/>
</dbReference>
<organism evidence="11 12">
    <name type="scientific">Heterotrigona itama</name>
    <dbReference type="NCBI Taxonomy" id="395501"/>
    <lineage>
        <taxon>Eukaryota</taxon>
        <taxon>Metazoa</taxon>
        <taxon>Ecdysozoa</taxon>
        <taxon>Arthropoda</taxon>
        <taxon>Hexapoda</taxon>
        <taxon>Insecta</taxon>
        <taxon>Pterygota</taxon>
        <taxon>Neoptera</taxon>
        <taxon>Endopterygota</taxon>
        <taxon>Hymenoptera</taxon>
        <taxon>Apocrita</taxon>
        <taxon>Aculeata</taxon>
        <taxon>Apoidea</taxon>
        <taxon>Anthophila</taxon>
        <taxon>Apidae</taxon>
        <taxon>Heterotrigona</taxon>
    </lineage>
</organism>
<dbReference type="EMBL" id="CAJDYZ010010444">
    <property type="protein sequence ID" value="CAD1478035.1"/>
    <property type="molecule type" value="Genomic_DNA"/>
</dbReference>
<dbReference type="InterPro" id="IPR003656">
    <property type="entry name" value="Znf_BED"/>
</dbReference>
<protein>
    <recommendedName>
        <fullName evidence="10">BED-type domain-containing protein</fullName>
    </recommendedName>
</protein>
<evidence type="ECO:0000313" key="11">
    <source>
        <dbReference type="EMBL" id="CAD1478035.1"/>
    </source>
</evidence>
<dbReference type="Proteomes" id="UP000752696">
    <property type="component" value="Unassembled WGS sequence"/>
</dbReference>
<keyword evidence="3 9" id="KW-0863">Zinc-finger</keyword>
<reference evidence="11" key="1">
    <citation type="submission" date="2020-07" db="EMBL/GenBank/DDBJ databases">
        <authorList>
            <person name="Nazaruddin N."/>
        </authorList>
    </citation>
    <scope>NUCLEOTIDE SEQUENCE</scope>
</reference>
<keyword evidence="2" id="KW-0479">Metal-binding</keyword>
<evidence type="ECO:0000256" key="3">
    <source>
        <dbReference type="ARBA" id="ARBA00022771"/>
    </source>
</evidence>
<dbReference type="InterPro" id="IPR012337">
    <property type="entry name" value="RNaseH-like_sf"/>
</dbReference>
<dbReference type="SUPFAM" id="SSF57667">
    <property type="entry name" value="beta-beta-alpha zinc fingers"/>
    <property type="match status" value="1"/>
</dbReference>
<evidence type="ECO:0000256" key="2">
    <source>
        <dbReference type="ARBA" id="ARBA00022723"/>
    </source>
</evidence>
<dbReference type="InterPro" id="IPR052035">
    <property type="entry name" value="ZnF_BED_domain_contain"/>
</dbReference>
<dbReference type="SMART" id="SM00614">
    <property type="entry name" value="ZnF_BED"/>
    <property type="match status" value="1"/>
</dbReference>
<gene>
    <name evidence="11" type="ORF">MHI_LOCUS771076</name>
</gene>
<dbReference type="GO" id="GO:0046983">
    <property type="term" value="F:protein dimerization activity"/>
    <property type="evidence" value="ECO:0007669"/>
    <property type="project" value="InterPro"/>
</dbReference>
<comment type="subcellular location">
    <subcellularLocation>
        <location evidence="1">Nucleus</location>
    </subcellularLocation>
</comment>
<keyword evidence="4" id="KW-0862">Zinc</keyword>
<sequence>MPKIRAKRSAIWQHFVTEYQENGSKTIVKCNRCNLIVPCCKNTTNLWSHVRTHHRNVLEKNSPDVSNKKANEARAIASNSSEFEREPITFSSSKAHEITRSLVKMIAEDVLPFSIVNGNGFASFVGKLNGKYKIPKRNTLIAKFLPELYEGERRQLNESLSRAACVHVAISLRPSIVHAGLILATSVHFSVDGVQHHKLLRISFRPTDYTVPISSELGEIAETWRFYSKVNVVTVDNTFNDRVHGLHNTCFAHTLNHIAQSAVRETKIVLDLVEKCRDVVRDSKIQNAVAKSQGSAASSSKRLSLLKDTDDRWVSTYSMLNRMHELKPILSKVLADMPPSLSENEWNVISEVIRVLMPLHAATKELLCDCYVTISKIIPVVHGIEAVLRNTHDLSIAATLFRDNLLSRFDERFDNVEEIVHYAVATFLDPRYKDVAFRSENCVQKVKDLLMKKLNVFDDTNTGTCDARAIRSTKTKDENMETSVLWAVFDKRVQELAVEFDDNFVVNCLSRQELDRYVNLKVIGRKDNPITWWNTTGRTMFPNLSKIAADYLCIPVYSVLNNPLFSKLHKILFDRRVRLSDEQTNMLAVI</sequence>
<dbReference type="SUPFAM" id="SSF140996">
    <property type="entry name" value="Hermes dimerisation domain"/>
    <property type="match status" value="1"/>
</dbReference>
<dbReference type="GO" id="GO:0009791">
    <property type="term" value="P:post-embryonic development"/>
    <property type="evidence" value="ECO:0007669"/>
    <property type="project" value="UniProtKB-ARBA"/>
</dbReference>
<proteinExistence type="predicted"/>
<evidence type="ECO:0000256" key="8">
    <source>
        <dbReference type="ARBA" id="ARBA00023242"/>
    </source>
</evidence>
<name>A0A6V7HFD4_9HYME</name>
<accession>A0A6V7HFD4</accession>
<evidence type="ECO:0000256" key="6">
    <source>
        <dbReference type="ARBA" id="ARBA00023125"/>
    </source>
</evidence>
<evidence type="ECO:0000256" key="9">
    <source>
        <dbReference type="PROSITE-ProRule" id="PRU00027"/>
    </source>
</evidence>
<evidence type="ECO:0000256" key="5">
    <source>
        <dbReference type="ARBA" id="ARBA00023015"/>
    </source>
</evidence>
<comment type="caution">
    <text evidence="11">The sequence shown here is derived from an EMBL/GenBank/DDBJ whole genome shotgun (WGS) entry which is preliminary data.</text>
</comment>
<feature type="non-terminal residue" evidence="11">
    <location>
        <position position="590"/>
    </location>
</feature>
<keyword evidence="7" id="KW-0804">Transcription</keyword>
<evidence type="ECO:0000256" key="4">
    <source>
        <dbReference type="ARBA" id="ARBA00022833"/>
    </source>
</evidence>
<dbReference type="InterPro" id="IPR008906">
    <property type="entry name" value="HATC_C_dom"/>
</dbReference>
<evidence type="ECO:0000313" key="12">
    <source>
        <dbReference type="Proteomes" id="UP000752696"/>
    </source>
</evidence>
<dbReference type="OrthoDB" id="1271298at2759"/>
<dbReference type="SUPFAM" id="SSF53098">
    <property type="entry name" value="Ribonuclease H-like"/>
    <property type="match status" value="1"/>
</dbReference>
<dbReference type="PANTHER" id="PTHR46481">
    <property type="entry name" value="ZINC FINGER BED DOMAIN-CONTAINING PROTEIN 4"/>
    <property type="match status" value="1"/>
</dbReference>
<feature type="domain" description="BED-type" evidence="10">
    <location>
        <begin position="6"/>
        <end position="61"/>
    </location>
</feature>
<dbReference type="AlphaFoldDB" id="A0A6V7HFD4"/>
<keyword evidence="5" id="KW-0805">Transcription regulation</keyword>
<dbReference type="InterPro" id="IPR036236">
    <property type="entry name" value="Znf_C2H2_sf"/>
</dbReference>
<dbReference type="GO" id="GO:0008270">
    <property type="term" value="F:zinc ion binding"/>
    <property type="evidence" value="ECO:0007669"/>
    <property type="project" value="UniProtKB-KW"/>
</dbReference>
<feature type="non-terminal residue" evidence="11">
    <location>
        <position position="1"/>
    </location>
</feature>
<keyword evidence="8" id="KW-0539">Nucleus</keyword>
<keyword evidence="12" id="KW-1185">Reference proteome</keyword>
<dbReference type="PANTHER" id="PTHR46481:SF10">
    <property type="entry name" value="ZINC FINGER BED DOMAIN-CONTAINING PROTEIN 39"/>
    <property type="match status" value="1"/>
</dbReference>
<keyword evidence="6" id="KW-0238">DNA-binding</keyword>
<dbReference type="Gene3D" id="1.10.10.1070">
    <property type="entry name" value="Zinc finger, BED domain-containing"/>
    <property type="match status" value="1"/>
</dbReference>
<evidence type="ECO:0000256" key="7">
    <source>
        <dbReference type="ARBA" id="ARBA00023163"/>
    </source>
</evidence>
<dbReference type="Pfam" id="PF05699">
    <property type="entry name" value="Dimer_Tnp_hAT"/>
    <property type="match status" value="1"/>
</dbReference>
<dbReference type="GO" id="GO:0003677">
    <property type="term" value="F:DNA binding"/>
    <property type="evidence" value="ECO:0007669"/>
    <property type="project" value="UniProtKB-KW"/>
</dbReference>